<name>A0A7S3F5Z4_9EUKA</name>
<dbReference type="EMBL" id="HBHX01046098">
    <property type="protein sequence ID" value="CAE0125317.1"/>
    <property type="molecule type" value="Transcribed_RNA"/>
</dbReference>
<sequence length="240" mass="25217">MLFVDCMTPEKPKGLFSGLPFGGKSAAAPPPSPPIDTALLDLAASRNALHAFVLLEDTAALRACVSALEGSALRATLFAPEDGVSVRSTAGWVSSSLQDHEGELLGPLAVRSGWGRVAAKEGDEEVEEGLLLGGGPSLAADAVVAREDVAELVVQCALRLARDETEGAPPLRVVRIAPATPEGGKRKERMRQSYDTVIGGPKFRARVGTVVSADWSELLAPFGVVRKSDPADWRVLIDAE</sequence>
<organism evidence="1">
    <name type="scientific">Haptolina ericina</name>
    <dbReference type="NCBI Taxonomy" id="156174"/>
    <lineage>
        <taxon>Eukaryota</taxon>
        <taxon>Haptista</taxon>
        <taxon>Haptophyta</taxon>
        <taxon>Prymnesiophyceae</taxon>
        <taxon>Prymnesiales</taxon>
        <taxon>Prymnesiaceae</taxon>
        <taxon>Haptolina</taxon>
    </lineage>
</organism>
<protein>
    <submittedName>
        <fullName evidence="1">Uncharacterized protein</fullName>
    </submittedName>
</protein>
<dbReference type="AlphaFoldDB" id="A0A7S3F5Z4"/>
<proteinExistence type="predicted"/>
<accession>A0A7S3F5Z4</accession>
<gene>
    <name evidence="1" type="ORF">HERI1096_LOCUS25508</name>
</gene>
<evidence type="ECO:0000313" key="1">
    <source>
        <dbReference type="EMBL" id="CAE0125317.1"/>
    </source>
</evidence>
<reference evidence="1" key="1">
    <citation type="submission" date="2021-01" db="EMBL/GenBank/DDBJ databases">
        <authorList>
            <person name="Corre E."/>
            <person name="Pelletier E."/>
            <person name="Niang G."/>
            <person name="Scheremetjew M."/>
            <person name="Finn R."/>
            <person name="Kale V."/>
            <person name="Holt S."/>
            <person name="Cochrane G."/>
            <person name="Meng A."/>
            <person name="Brown T."/>
            <person name="Cohen L."/>
        </authorList>
    </citation>
    <scope>NUCLEOTIDE SEQUENCE</scope>
    <source>
        <strain evidence="1">CCMP281</strain>
    </source>
</reference>